<evidence type="ECO:0000256" key="5">
    <source>
        <dbReference type="ARBA" id="ARBA00013023"/>
    </source>
</evidence>
<dbReference type="NCBIfam" id="TIGR01499">
    <property type="entry name" value="folC"/>
    <property type="match status" value="1"/>
</dbReference>
<evidence type="ECO:0000313" key="25">
    <source>
        <dbReference type="Proteomes" id="UP000823631"/>
    </source>
</evidence>
<comment type="caution">
    <text evidence="24">The sequence shown here is derived from an EMBL/GenBank/DDBJ whole genome shotgun (WGS) entry which is preliminary data.</text>
</comment>
<dbReference type="GO" id="GO:0046872">
    <property type="term" value="F:metal ion binding"/>
    <property type="evidence" value="ECO:0007669"/>
    <property type="project" value="UniProtKB-KW"/>
</dbReference>
<evidence type="ECO:0000256" key="17">
    <source>
        <dbReference type="ARBA" id="ARBA00047493"/>
    </source>
</evidence>
<comment type="function">
    <text evidence="1">Functions in two distinct reactions of the de novo folate biosynthetic pathway. Catalyzes the addition of a glutamate residue to dihydropteroate (7,8-dihydropteroate or H2Pte) to form dihydrofolate (7,8-dihydrofolate monoglutamate or H2Pte-Glu). Also catalyzes successive additions of L-glutamate to tetrahydrofolate or 10-formyltetrahydrofolate or 5,10-methylenetetrahydrofolate, leading to folylpolyglutamate derivatives.</text>
</comment>
<evidence type="ECO:0000256" key="3">
    <source>
        <dbReference type="ARBA" id="ARBA00005150"/>
    </source>
</evidence>
<evidence type="ECO:0000256" key="12">
    <source>
        <dbReference type="ARBA" id="ARBA00022842"/>
    </source>
</evidence>
<evidence type="ECO:0000256" key="15">
    <source>
        <dbReference type="ARBA" id="ARBA00030592"/>
    </source>
</evidence>
<evidence type="ECO:0000256" key="7">
    <source>
        <dbReference type="ARBA" id="ARBA00019357"/>
    </source>
</evidence>
<dbReference type="GO" id="GO:0008841">
    <property type="term" value="F:dihydrofolate synthase activity"/>
    <property type="evidence" value="ECO:0007669"/>
    <property type="project" value="UniProtKB-EC"/>
</dbReference>
<dbReference type="PANTHER" id="PTHR11136">
    <property type="entry name" value="FOLYLPOLYGLUTAMATE SYNTHASE-RELATED"/>
    <property type="match status" value="1"/>
</dbReference>
<dbReference type="Gene3D" id="3.90.190.20">
    <property type="entry name" value="Mur ligase, C-terminal domain"/>
    <property type="match status" value="1"/>
</dbReference>
<dbReference type="SUPFAM" id="SSF53244">
    <property type="entry name" value="MurD-like peptide ligases, peptide-binding domain"/>
    <property type="match status" value="1"/>
</dbReference>
<comment type="catalytic activity">
    <reaction evidence="20">
        <text>7,8-dihydropteroate + L-glutamate + ATP = 7,8-dihydrofolate + ADP + phosphate + H(+)</text>
        <dbReference type="Rhea" id="RHEA:23584"/>
        <dbReference type="ChEBI" id="CHEBI:15378"/>
        <dbReference type="ChEBI" id="CHEBI:17839"/>
        <dbReference type="ChEBI" id="CHEBI:29985"/>
        <dbReference type="ChEBI" id="CHEBI:30616"/>
        <dbReference type="ChEBI" id="CHEBI:43474"/>
        <dbReference type="ChEBI" id="CHEBI:57451"/>
        <dbReference type="ChEBI" id="CHEBI:456216"/>
        <dbReference type="EC" id="6.3.2.12"/>
    </reaction>
</comment>
<evidence type="ECO:0000256" key="21">
    <source>
        <dbReference type="PIRNR" id="PIRNR001563"/>
    </source>
</evidence>
<keyword evidence="8 21" id="KW-0436">Ligase</keyword>
<name>A0A9D9DCM1_9GAMM</name>
<evidence type="ECO:0000256" key="11">
    <source>
        <dbReference type="ARBA" id="ARBA00022840"/>
    </source>
</evidence>
<feature type="domain" description="Mur ligase C-terminal" evidence="22">
    <location>
        <begin position="299"/>
        <end position="421"/>
    </location>
</feature>
<dbReference type="InterPro" id="IPR013221">
    <property type="entry name" value="Mur_ligase_cen"/>
</dbReference>
<comment type="catalytic activity">
    <reaction evidence="17">
        <text>(6S)-5,6,7,8-tetrahydrofolyl-(gamma-L-Glu)(n) + L-glutamate + ATP = (6S)-5,6,7,8-tetrahydrofolyl-(gamma-L-Glu)(n+1) + ADP + phosphate + H(+)</text>
        <dbReference type="Rhea" id="RHEA:10580"/>
        <dbReference type="Rhea" id="RHEA-COMP:14738"/>
        <dbReference type="Rhea" id="RHEA-COMP:14740"/>
        <dbReference type="ChEBI" id="CHEBI:15378"/>
        <dbReference type="ChEBI" id="CHEBI:29985"/>
        <dbReference type="ChEBI" id="CHEBI:30616"/>
        <dbReference type="ChEBI" id="CHEBI:43474"/>
        <dbReference type="ChEBI" id="CHEBI:141005"/>
        <dbReference type="ChEBI" id="CHEBI:456216"/>
        <dbReference type="EC" id="6.3.2.17"/>
    </reaction>
</comment>
<sequence>MSNLNQGELGDWLSYLENINPNRIELGLDRVRAVLKRLNLDFSRTKVIEVAGTNGKGSSGALIDAALRAAGLKSCLYTSPHLHRFNERVVINGRQASDEELAEAFAAVYARREGVELTYFEYTTLAAFYLFAKAQPDVLVLEIGLGGRLDAVNVLDADIALIASIGLDHVRILGHTIEEIAHEKAGIIKPHCKVVTGLLDPAARAVVKAEAKKQQAQIYCEGEDFSACSTDGTVFAEGQTGPFDLKMGETVIFSALPYPKIPMICAPSALMVIYLLRRAGLNIPDAAVTKALTSAALPGRMQLVSTRPDLYLDVAHNVPAAKHLVQVLKSRPLKGRRLAVIGMLRDKDIEGVLKLISPLFDAFYTATLHTERGEQAARLNQALSVCAPEALLKSYNKVDEALAGALAAAAPDDEIVVLGSFVTVSEADAFLKGTTGLEV</sequence>
<dbReference type="InterPro" id="IPR001645">
    <property type="entry name" value="Folylpolyglutamate_synth"/>
</dbReference>
<dbReference type="GO" id="GO:0005524">
    <property type="term" value="F:ATP binding"/>
    <property type="evidence" value="ECO:0007669"/>
    <property type="project" value="UniProtKB-KW"/>
</dbReference>
<keyword evidence="12" id="KW-0460">Magnesium</keyword>
<reference evidence="24" key="1">
    <citation type="submission" date="2020-10" db="EMBL/GenBank/DDBJ databases">
        <authorList>
            <person name="Gilroy R."/>
        </authorList>
    </citation>
    <scope>NUCLEOTIDE SEQUENCE</scope>
    <source>
        <strain evidence="24">17213</strain>
    </source>
</reference>
<comment type="pathway">
    <text evidence="2">Cofactor biosynthesis; tetrahydrofolate biosynthesis; 7,8-dihydrofolate from 2-amino-4-hydroxy-6-hydroxymethyl-7,8-dihydropteridine diphosphate and 4-aminobenzoate: step 2/2.</text>
</comment>
<dbReference type="Proteomes" id="UP000823631">
    <property type="component" value="Unassembled WGS sequence"/>
</dbReference>
<dbReference type="Pfam" id="PF02875">
    <property type="entry name" value="Mur_ligase_C"/>
    <property type="match status" value="1"/>
</dbReference>
<evidence type="ECO:0000256" key="4">
    <source>
        <dbReference type="ARBA" id="ARBA00008276"/>
    </source>
</evidence>
<comment type="pathway">
    <text evidence="3">Cofactor biosynthesis; tetrahydrofolylpolyglutamate biosynthesis.</text>
</comment>
<dbReference type="InterPro" id="IPR036565">
    <property type="entry name" value="Mur-like_cat_sf"/>
</dbReference>
<evidence type="ECO:0000256" key="19">
    <source>
        <dbReference type="ARBA" id="ARBA00049035"/>
    </source>
</evidence>
<evidence type="ECO:0000256" key="18">
    <source>
        <dbReference type="ARBA" id="ARBA00047808"/>
    </source>
</evidence>
<evidence type="ECO:0000256" key="10">
    <source>
        <dbReference type="ARBA" id="ARBA00022741"/>
    </source>
</evidence>
<dbReference type="InterPro" id="IPR004101">
    <property type="entry name" value="Mur_ligase_C"/>
</dbReference>
<evidence type="ECO:0000313" key="24">
    <source>
        <dbReference type="EMBL" id="MBO8416537.1"/>
    </source>
</evidence>
<keyword evidence="11 21" id="KW-0067">ATP-binding</keyword>
<comment type="catalytic activity">
    <reaction evidence="18">
        <text>10-formyltetrahydrofolyl-(gamma-L-Glu)(n) + L-glutamate + ATP = 10-formyltetrahydrofolyl-(gamma-L-Glu)(n+1) + ADP + phosphate + H(+)</text>
        <dbReference type="Rhea" id="RHEA:51904"/>
        <dbReference type="Rhea" id="RHEA-COMP:13088"/>
        <dbReference type="Rhea" id="RHEA-COMP:14300"/>
        <dbReference type="ChEBI" id="CHEBI:15378"/>
        <dbReference type="ChEBI" id="CHEBI:29985"/>
        <dbReference type="ChEBI" id="CHEBI:30616"/>
        <dbReference type="ChEBI" id="CHEBI:43474"/>
        <dbReference type="ChEBI" id="CHEBI:134413"/>
        <dbReference type="ChEBI" id="CHEBI:456216"/>
        <dbReference type="EC" id="6.3.2.17"/>
    </reaction>
</comment>
<dbReference type="GO" id="GO:0005737">
    <property type="term" value="C:cytoplasm"/>
    <property type="evidence" value="ECO:0007669"/>
    <property type="project" value="TreeGrafter"/>
</dbReference>
<dbReference type="PANTHER" id="PTHR11136:SF0">
    <property type="entry name" value="DIHYDROFOLATE SYNTHETASE-RELATED"/>
    <property type="match status" value="1"/>
</dbReference>
<dbReference type="Pfam" id="PF08245">
    <property type="entry name" value="Mur_ligase_M"/>
    <property type="match status" value="1"/>
</dbReference>
<gene>
    <name evidence="24" type="ORF">IAB19_09170</name>
</gene>
<evidence type="ECO:0000256" key="1">
    <source>
        <dbReference type="ARBA" id="ARBA00002714"/>
    </source>
</evidence>
<evidence type="ECO:0000256" key="2">
    <source>
        <dbReference type="ARBA" id="ARBA00004799"/>
    </source>
</evidence>
<evidence type="ECO:0000256" key="20">
    <source>
        <dbReference type="ARBA" id="ARBA00049161"/>
    </source>
</evidence>
<dbReference type="InterPro" id="IPR036615">
    <property type="entry name" value="Mur_ligase_C_dom_sf"/>
</dbReference>
<comment type="catalytic activity">
    <reaction evidence="19">
        <text>(6R)-5,10-methylenetetrahydrofolyl-(gamma-L-Glu)(n) + L-glutamate + ATP = (6R)-5,10-methylenetetrahydrofolyl-(gamma-L-Glu)(n+1) + ADP + phosphate + H(+)</text>
        <dbReference type="Rhea" id="RHEA:51912"/>
        <dbReference type="Rhea" id="RHEA-COMP:13257"/>
        <dbReference type="Rhea" id="RHEA-COMP:13258"/>
        <dbReference type="ChEBI" id="CHEBI:15378"/>
        <dbReference type="ChEBI" id="CHEBI:29985"/>
        <dbReference type="ChEBI" id="CHEBI:30616"/>
        <dbReference type="ChEBI" id="CHEBI:43474"/>
        <dbReference type="ChEBI" id="CHEBI:136572"/>
        <dbReference type="ChEBI" id="CHEBI:456216"/>
        <dbReference type="EC" id="6.3.2.17"/>
    </reaction>
</comment>
<dbReference type="Gene3D" id="3.40.1190.10">
    <property type="entry name" value="Mur-like, catalytic domain"/>
    <property type="match status" value="1"/>
</dbReference>
<dbReference type="EC" id="6.3.2.17" evidence="6"/>
<dbReference type="GO" id="GO:0046656">
    <property type="term" value="P:folic acid biosynthetic process"/>
    <property type="evidence" value="ECO:0007669"/>
    <property type="project" value="UniProtKB-KW"/>
</dbReference>
<keyword evidence="9" id="KW-0479">Metal-binding</keyword>
<keyword evidence="10 21" id="KW-0547">Nucleotide-binding</keyword>
<dbReference type="EMBL" id="JADINH010000181">
    <property type="protein sequence ID" value="MBO8416537.1"/>
    <property type="molecule type" value="Genomic_DNA"/>
</dbReference>
<dbReference type="PIRSF" id="PIRSF001563">
    <property type="entry name" value="Folylpolyglu_synth"/>
    <property type="match status" value="1"/>
</dbReference>
<organism evidence="24 25">
    <name type="scientific">Candidatus Avisuccinivibrio stercorigallinarum</name>
    <dbReference type="NCBI Taxonomy" id="2840704"/>
    <lineage>
        <taxon>Bacteria</taxon>
        <taxon>Pseudomonadati</taxon>
        <taxon>Pseudomonadota</taxon>
        <taxon>Gammaproteobacteria</taxon>
        <taxon>Aeromonadales</taxon>
        <taxon>Succinivibrionaceae</taxon>
        <taxon>Succinivibrionaceae incertae sedis</taxon>
        <taxon>Candidatus Avisuccinivibrio</taxon>
    </lineage>
</organism>
<comment type="similarity">
    <text evidence="4 21">Belongs to the folylpolyglutamate synthase family.</text>
</comment>
<protein>
    <recommendedName>
        <fullName evidence="7">Dihydrofolate synthase/folylpolyglutamate synthase</fullName>
        <ecNumber evidence="5">6.3.2.12</ecNumber>
        <ecNumber evidence="6">6.3.2.17</ecNumber>
    </recommendedName>
    <alternativeName>
        <fullName evidence="16">Folylpoly-gamma-glutamate synthetase-dihydrofolate synthetase</fullName>
    </alternativeName>
    <alternativeName>
        <fullName evidence="14">Folylpolyglutamate synthetase</fullName>
    </alternativeName>
    <alternativeName>
        <fullName evidence="15">Tetrahydrofolylpolyglutamate synthase</fullName>
    </alternativeName>
</protein>
<dbReference type="AlphaFoldDB" id="A0A9D9DCM1"/>
<evidence type="ECO:0000256" key="8">
    <source>
        <dbReference type="ARBA" id="ARBA00022598"/>
    </source>
</evidence>
<dbReference type="SUPFAM" id="SSF53623">
    <property type="entry name" value="MurD-like peptide ligases, catalytic domain"/>
    <property type="match status" value="1"/>
</dbReference>
<evidence type="ECO:0000256" key="16">
    <source>
        <dbReference type="ARBA" id="ARBA00032510"/>
    </source>
</evidence>
<reference evidence="24" key="2">
    <citation type="journal article" date="2021" name="PeerJ">
        <title>Extensive microbial diversity within the chicken gut microbiome revealed by metagenomics and culture.</title>
        <authorList>
            <person name="Gilroy R."/>
            <person name="Ravi A."/>
            <person name="Getino M."/>
            <person name="Pursley I."/>
            <person name="Horton D.L."/>
            <person name="Alikhan N.F."/>
            <person name="Baker D."/>
            <person name="Gharbi K."/>
            <person name="Hall N."/>
            <person name="Watson M."/>
            <person name="Adriaenssens E.M."/>
            <person name="Foster-Nyarko E."/>
            <person name="Jarju S."/>
            <person name="Secka A."/>
            <person name="Antonio M."/>
            <person name="Oren A."/>
            <person name="Chaudhuri R.R."/>
            <person name="La Ragione R."/>
            <person name="Hildebrand F."/>
            <person name="Pallen M.J."/>
        </authorList>
    </citation>
    <scope>NUCLEOTIDE SEQUENCE</scope>
    <source>
        <strain evidence="24">17213</strain>
    </source>
</reference>
<evidence type="ECO:0000256" key="13">
    <source>
        <dbReference type="ARBA" id="ARBA00022909"/>
    </source>
</evidence>
<feature type="domain" description="Mur ligase central" evidence="23">
    <location>
        <begin position="50"/>
        <end position="219"/>
    </location>
</feature>
<dbReference type="GO" id="GO:0004326">
    <property type="term" value="F:tetrahydrofolylpolyglutamate synthase activity"/>
    <property type="evidence" value="ECO:0007669"/>
    <property type="project" value="UniProtKB-EC"/>
</dbReference>
<dbReference type="EC" id="6.3.2.12" evidence="5"/>
<keyword evidence="13" id="KW-0289">Folate biosynthesis</keyword>
<evidence type="ECO:0000259" key="22">
    <source>
        <dbReference type="Pfam" id="PF02875"/>
    </source>
</evidence>
<accession>A0A9D9DCM1</accession>
<proteinExistence type="inferred from homology"/>
<evidence type="ECO:0000256" key="9">
    <source>
        <dbReference type="ARBA" id="ARBA00022723"/>
    </source>
</evidence>
<evidence type="ECO:0000256" key="14">
    <source>
        <dbReference type="ARBA" id="ARBA00030048"/>
    </source>
</evidence>
<evidence type="ECO:0000256" key="6">
    <source>
        <dbReference type="ARBA" id="ARBA00013025"/>
    </source>
</evidence>
<evidence type="ECO:0000259" key="23">
    <source>
        <dbReference type="Pfam" id="PF08245"/>
    </source>
</evidence>